<evidence type="ECO:0000313" key="5">
    <source>
        <dbReference type="Proteomes" id="UP001318682"/>
    </source>
</evidence>
<name>A0ABZ2BL86_9RHOB</name>
<reference evidence="3" key="1">
    <citation type="submission" date="2015-07" db="EMBL/GenBank/DDBJ databases">
        <authorList>
            <person name="Voget S."/>
            <person name="Dogs M."/>
            <person name="Brinkhoff T.H."/>
            <person name="Daniel R."/>
        </authorList>
    </citation>
    <scope>NUCLEOTIDE SEQUENCE</scope>
    <source>
        <strain evidence="3">B14</strain>
    </source>
</reference>
<protein>
    <submittedName>
        <fullName evidence="3">IS66 family transposase ISCARN48</fullName>
    </submittedName>
</protein>
<feature type="compositionally biased region" description="Basic and acidic residues" evidence="1">
    <location>
        <begin position="9"/>
        <end position="23"/>
    </location>
</feature>
<sequence length="190" mass="21409">MPCQPVDDTPIRVPDRSRRDKGPGKGVKQGRIRACVQDQRPWAGGAPPGAVYRFAPDWKEEHVLTHLADARSILQADGYKGYAKLYAPEPGGVPRLREAACWPCLRRDFHDFRTSTKSDIAHEALDRIGKLHDIERDTNGQPADVRMAARQKLSQPKIVAFFAWSEQQLLCIPGKSDLTRAFRYGLSRFC</sequence>
<feature type="domain" description="Transposase IS66 central" evidence="2">
    <location>
        <begin position="6"/>
        <end position="188"/>
    </location>
</feature>
<reference evidence="5" key="3">
    <citation type="submission" date="2024-01" db="EMBL/GenBank/DDBJ databases">
        <title>Roseobacter fucihabitans sp. nov., isolated from the brown alga Fucus spiralis.</title>
        <authorList>
            <person name="Hahnke S."/>
            <person name="Berger M."/>
            <person name="Schlingloff A."/>
            <person name="Athale I."/>
            <person name="Neumann-Schaal M."/>
            <person name="Adenaya A."/>
            <person name="Poehlein A."/>
            <person name="Daniel R."/>
            <person name="Pertersen J."/>
            <person name="Brinkhoff T."/>
        </authorList>
    </citation>
    <scope>NUCLEOTIDE SEQUENCE [LARGE SCALE GENOMIC DNA]</scope>
    <source>
        <strain evidence="5">B14</strain>
    </source>
</reference>
<dbReference type="PANTHER" id="PTHR33678:SF1">
    <property type="entry name" value="BLL1576 PROTEIN"/>
    <property type="match status" value="1"/>
</dbReference>
<accession>A0ABZ2BL86</accession>
<evidence type="ECO:0000256" key="1">
    <source>
        <dbReference type="SAM" id="MobiDB-lite"/>
    </source>
</evidence>
<evidence type="ECO:0000313" key="3">
    <source>
        <dbReference type="EMBL" id="WVX46952.1"/>
    </source>
</evidence>
<dbReference type="InterPro" id="IPR004291">
    <property type="entry name" value="Transposase_IS66_central"/>
</dbReference>
<evidence type="ECO:0000259" key="2">
    <source>
        <dbReference type="Pfam" id="PF03050"/>
    </source>
</evidence>
<dbReference type="PANTHER" id="PTHR33678">
    <property type="entry name" value="BLL1576 PROTEIN"/>
    <property type="match status" value="1"/>
</dbReference>
<organism evidence="3 5">
    <name type="scientific">Roseobacter fucihabitans</name>
    <dbReference type="NCBI Taxonomy" id="1537242"/>
    <lineage>
        <taxon>Bacteria</taxon>
        <taxon>Pseudomonadati</taxon>
        <taxon>Pseudomonadota</taxon>
        <taxon>Alphaproteobacteria</taxon>
        <taxon>Rhodobacterales</taxon>
        <taxon>Roseobacteraceae</taxon>
        <taxon>Roseobacter</taxon>
    </lineage>
</organism>
<feature type="region of interest" description="Disordered" evidence="1">
    <location>
        <begin position="1"/>
        <end position="31"/>
    </location>
</feature>
<dbReference type="InterPro" id="IPR052344">
    <property type="entry name" value="Transposase-related"/>
</dbReference>
<dbReference type="Proteomes" id="UP001318682">
    <property type="component" value="Chromosome"/>
</dbReference>
<dbReference type="Pfam" id="PF03050">
    <property type="entry name" value="DDE_Tnp_IS66"/>
    <property type="match status" value="1"/>
</dbReference>
<reference evidence="3" key="2">
    <citation type="journal article" date="2024" name="Int. J. Syst. Evol. Microbiol.">
        <title>Roseobacter fucihabitans sp. nov., isolated from the brown alga Fucus spiralis.</title>
        <authorList>
            <person name="Hahnke S."/>
            <person name="Berger M."/>
            <person name="Schlingloff A."/>
            <person name="Athale I."/>
            <person name="Wolf J."/>
            <person name="Neumann-Schaal M."/>
            <person name="Adenaya A."/>
            <person name="Poehlein A."/>
            <person name="Daniel R."/>
            <person name="Petersen J."/>
            <person name="Brinkhoff T."/>
        </authorList>
    </citation>
    <scope>NUCLEOTIDE SEQUENCE</scope>
    <source>
        <strain evidence="3">B14</strain>
    </source>
</reference>
<keyword evidence="5" id="KW-1185">Reference proteome</keyword>
<gene>
    <name evidence="3" type="ORF">ROLI_000100</name>
    <name evidence="4" type="ORF">ROLI_028200</name>
</gene>
<dbReference type="EMBL" id="CP143423">
    <property type="protein sequence ID" value="WVX46952.1"/>
    <property type="molecule type" value="Genomic_DNA"/>
</dbReference>
<proteinExistence type="predicted"/>
<evidence type="ECO:0000313" key="4">
    <source>
        <dbReference type="EMBL" id="WVX49725.1"/>
    </source>
</evidence>
<dbReference type="EMBL" id="CP143423">
    <property type="protein sequence ID" value="WVX49725.1"/>
    <property type="molecule type" value="Genomic_DNA"/>
</dbReference>